<gene>
    <name evidence="3" type="ORF">BJ122_11325</name>
</gene>
<dbReference type="EMBL" id="QJTI01000013">
    <property type="protein sequence ID" value="PYF02241.1"/>
    <property type="molecule type" value="Genomic_DNA"/>
</dbReference>
<feature type="transmembrane region" description="Helical" evidence="1">
    <location>
        <begin position="156"/>
        <end position="179"/>
    </location>
</feature>
<comment type="caution">
    <text evidence="3">The sequence shown here is derived from an EMBL/GenBank/DDBJ whole genome shotgun (WGS) entry which is preliminary data.</text>
</comment>
<dbReference type="RefSeq" id="WP_110781188.1">
    <property type="nucleotide sequence ID" value="NZ_QJTI01000013.1"/>
</dbReference>
<dbReference type="Proteomes" id="UP000248148">
    <property type="component" value="Unassembled WGS sequence"/>
</dbReference>
<dbReference type="PROSITE" id="PS50885">
    <property type="entry name" value="HAMP"/>
    <property type="match status" value="1"/>
</dbReference>
<accession>A0A318TB83</accession>
<evidence type="ECO:0000313" key="4">
    <source>
        <dbReference type="Proteomes" id="UP000248148"/>
    </source>
</evidence>
<feature type="domain" description="HAMP" evidence="2">
    <location>
        <begin position="180"/>
        <end position="230"/>
    </location>
</feature>
<dbReference type="GO" id="GO:0007165">
    <property type="term" value="P:signal transduction"/>
    <property type="evidence" value="ECO:0007669"/>
    <property type="project" value="InterPro"/>
</dbReference>
<keyword evidence="4" id="KW-1185">Reference proteome</keyword>
<proteinExistence type="predicted"/>
<dbReference type="Pfam" id="PF00672">
    <property type="entry name" value="HAMP"/>
    <property type="match status" value="1"/>
</dbReference>
<sequence>MKLAQRLMPRSITSQITFIVAVSVLLAVALLASVLILFIGPPANDNRAAIARIAEISRLARNASTPSERDAIISTAQRLDPQIRRVAIGELVPIKDNNGSLVPWLVERALTNQPDVELIADLRDPNGPESQVVMRLAGSEAMVFELRVDSPLWRMLLAPAALMATIIVVSTVLLSLYAVRWVVTPLAKVADAAASFGQTSLASEALARRGPQEIIQVTDALNDMRTRIRD</sequence>
<protein>
    <submittedName>
        <fullName evidence="3">HAMP domain-containing protein</fullName>
    </submittedName>
</protein>
<evidence type="ECO:0000256" key="1">
    <source>
        <dbReference type="SAM" id="Phobius"/>
    </source>
</evidence>
<evidence type="ECO:0000313" key="3">
    <source>
        <dbReference type="EMBL" id="PYF02241.1"/>
    </source>
</evidence>
<reference evidence="3 4" key="1">
    <citation type="submission" date="2018-06" db="EMBL/GenBank/DDBJ databases">
        <title>Genomic Encyclopedia of Archaeal and Bacterial Type Strains, Phase II (KMG-II): from individual species to whole genera.</title>
        <authorList>
            <person name="Goeker M."/>
        </authorList>
    </citation>
    <scope>NUCLEOTIDE SEQUENCE [LARGE SCALE GENOMIC DNA]</scope>
    <source>
        <strain evidence="3 4">JCM 11668</strain>
    </source>
</reference>
<evidence type="ECO:0000259" key="2">
    <source>
        <dbReference type="PROSITE" id="PS50885"/>
    </source>
</evidence>
<keyword evidence="1" id="KW-1133">Transmembrane helix</keyword>
<keyword evidence="1" id="KW-0472">Membrane</keyword>
<keyword evidence="1" id="KW-0812">Transmembrane</keyword>
<dbReference type="GO" id="GO:0016020">
    <property type="term" value="C:membrane"/>
    <property type="evidence" value="ECO:0007669"/>
    <property type="project" value="InterPro"/>
</dbReference>
<feature type="transmembrane region" description="Helical" evidence="1">
    <location>
        <begin position="12"/>
        <end position="39"/>
    </location>
</feature>
<name>A0A318TB83_9BRAD</name>
<dbReference type="AlphaFoldDB" id="A0A318TB83"/>
<dbReference type="Gene3D" id="6.10.340.10">
    <property type="match status" value="1"/>
</dbReference>
<organism evidence="3 4">
    <name type="scientific">Rhodopseudomonas faecalis</name>
    <dbReference type="NCBI Taxonomy" id="99655"/>
    <lineage>
        <taxon>Bacteria</taxon>
        <taxon>Pseudomonadati</taxon>
        <taxon>Pseudomonadota</taxon>
        <taxon>Alphaproteobacteria</taxon>
        <taxon>Hyphomicrobiales</taxon>
        <taxon>Nitrobacteraceae</taxon>
        <taxon>Rhodopseudomonas</taxon>
    </lineage>
</organism>
<dbReference type="InterPro" id="IPR003660">
    <property type="entry name" value="HAMP_dom"/>
</dbReference>